<keyword evidence="2" id="KW-0378">Hydrolase</keyword>
<sequence>MNDKQKEIVRNLINKGEKLLKQPYEKIKFTGNSEADNLLNDLKNFPHAFVLACIMDRQVKAEKAWLIPYEISNEIGGFEFSRLLRLNHESIKEIFKRKSLHRFNDDMARNFYFGIQKIHEDYNDDASNIWKDSPKSATVVRRFLEFKGIGVKIATMAANILAREFKIPMSDYICIDISPDTHVKRVFKRLGFISKNASNDELIYAARELNPEYPGIFDLSCWEIGRKWCKPKKTQCKNCYLNDYCPKKFEERT</sequence>
<keyword evidence="5" id="KW-0326">Glycosidase</keyword>
<dbReference type="AlphaFoldDB" id="A0A5A8F6U7"/>
<dbReference type="GO" id="GO:0000703">
    <property type="term" value="F:oxidized pyrimidine nucleobase lesion DNA N-glycosylase activity"/>
    <property type="evidence" value="ECO:0007669"/>
    <property type="project" value="TreeGrafter"/>
</dbReference>
<keyword evidence="4" id="KW-0456">Lyase</keyword>
<dbReference type="Gene3D" id="1.10.1670.10">
    <property type="entry name" value="Helix-hairpin-Helix base-excision DNA repair enzymes (C-terminal)"/>
    <property type="match status" value="1"/>
</dbReference>
<dbReference type="Gene3D" id="1.10.340.30">
    <property type="entry name" value="Hypothetical protein, domain 2"/>
    <property type="match status" value="1"/>
</dbReference>
<protein>
    <submittedName>
        <fullName evidence="6">Iron-sulfur cluster loop</fullName>
    </submittedName>
</protein>
<dbReference type="GO" id="GO:0016829">
    <property type="term" value="F:lyase activity"/>
    <property type="evidence" value="ECO:0007669"/>
    <property type="project" value="UniProtKB-KW"/>
</dbReference>
<dbReference type="GO" id="GO:0006289">
    <property type="term" value="P:nucleotide-excision repair"/>
    <property type="evidence" value="ECO:0007669"/>
    <property type="project" value="TreeGrafter"/>
</dbReference>
<gene>
    <name evidence="6" type="ORF">FHQ18_09140</name>
</gene>
<comment type="caution">
    <text evidence="6">The sequence shown here is derived from an EMBL/GenBank/DDBJ whole genome shotgun (WGS) entry which is preliminary data.</text>
</comment>
<evidence type="ECO:0000256" key="3">
    <source>
        <dbReference type="ARBA" id="ARBA00023204"/>
    </source>
</evidence>
<reference evidence="6 7" key="1">
    <citation type="submission" date="2019-06" db="EMBL/GenBank/DDBJ databases">
        <title>Genomic insights into carbon and energy metabolism of Deferribacter autotrophicus revealed new metabolic traits in the phylum Deferribacteres.</title>
        <authorList>
            <person name="Slobodkin A.I."/>
            <person name="Slobodkina G.B."/>
            <person name="Allioux M."/>
            <person name="Alain K."/>
            <person name="Jebbar M."/>
            <person name="Shadrin V."/>
            <person name="Kublanov I.V."/>
            <person name="Toshchakov S.V."/>
            <person name="Bonch-Osmolovskaya E.A."/>
        </authorList>
    </citation>
    <scope>NUCLEOTIDE SEQUENCE [LARGE SCALE GENOMIC DNA]</scope>
    <source>
        <strain evidence="6 7">SL50</strain>
    </source>
</reference>
<keyword evidence="1" id="KW-0227">DNA damage</keyword>
<dbReference type="GO" id="GO:0003906">
    <property type="term" value="F:DNA-(apurinic or apyrimidinic site) endonuclease activity"/>
    <property type="evidence" value="ECO:0007669"/>
    <property type="project" value="TreeGrafter"/>
</dbReference>
<name>A0A5A8F6U7_9BACT</name>
<evidence type="ECO:0000313" key="7">
    <source>
        <dbReference type="Proteomes" id="UP000322876"/>
    </source>
</evidence>
<evidence type="ECO:0000256" key="1">
    <source>
        <dbReference type="ARBA" id="ARBA00022763"/>
    </source>
</evidence>
<evidence type="ECO:0000256" key="2">
    <source>
        <dbReference type="ARBA" id="ARBA00022801"/>
    </source>
</evidence>
<evidence type="ECO:0000256" key="4">
    <source>
        <dbReference type="ARBA" id="ARBA00023239"/>
    </source>
</evidence>
<keyword evidence="3" id="KW-0234">DNA repair</keyword>
<accession>A0A5A8F6U7</accession>
<dbReference type="InterPro" id="IPR011257">
    <property type="entry name" value="DNA_glycosylase"/>
</dbReference>
<dbReference type="GO" id="GO:0006285">
    <property type="term" value="P:base-excision repair, AP site formation"/>
    <property type="evidence" value="ECO:0007669"/>
    <property type="project" value="TreeGrafter"/>
</dbReference>
<organism evidence="6 7">
    <name type="scientific">Deferribacter autotrophicus</name>
    <dbReference type="NCBI Taxonomy" id="500465"/>
    <lineage>
        <taxon>Bacteria</taxon>
        <taxon>Pseudomonadati</taxon>
        <taxon>Deferribacterota</taxon>
        <taxon>Deferribacteres</taxon>
        <taxon>Deferribacterales</taxon>
        <taxon>Deferribacteraceae</taxon>
        <taxon>Deferribacter</taxon>
    </lineage>
</organism>
<dbReference type="Proteomes" id="UP000322876">
    <property type="component" value="Unassembled WGS sequence"/>
</dbReference>
<evidence type="ECO:0000313" key="6">
    <source>
        <dbReference type="EMBL" id="KAA0257497.1"/>
    </source>
</evidence>
<dbReference type="RefSeq" id="WP_149266878.1">
    <property type="nucleotide sequence ID" value="NZ_VFJB01000007.1"/>
</dbReference>
<dbReference type="EMBL" id="VFJB01000007">
    <property type="protein sequence ID" value="KAA0257497.1"/>
    <property type="molecule type" value="Genomic_DNA"/>
</dbReference>
<dbReference type="OrthoDB" id="1937151at2"/>
<dbReference type="PANTHER" id="PTHR43286:SF1">
    <property type="entry name" value="ENDONUCLEASE III-LIKE PROTEIN 1"/>
    <property type="match status" value="1"/>
</dbReference>
<dbReference type="SUPFAM" id="SSF48150">
    <property type="entry name" value="DNA-glycosylase"/>
    <property type="match status" value="1"/>
</dbReference>
<proteinExistence type="predicted"/>
<keyword evidence="7" id="KW-1185">Reference proteome</keyword>
<dbReference type="InterPro" id="IPR023170">
    <property type="entry name" value="HhH_base_excis_C"/>
</dbReference>
<evidence type="ECO:0000256" key="5">
    <source>
        <dbReference type="ARBA" id="ARBA00023295"/>
    </source>
</evidence>
<dbReference type="PANTHER" id="PTHR43286">
    <property type="entry name" value="ENDONUCLEASE III-LIKE PROTEIN 1"/>
    <property type="match status" value="1"/>
</dbReference>